<dbReference type="InterPro" id="IPR011576">
    <property type="entry name" value="Pyridox_Oxase_N"/>
</dbReference>
<dbReference type="Gene3D" id="2.30.110.10">
    <property type="entry name" value="Electron Transport, Fmn-binding Protein, Chain A"/>
    <property type="match status" value="1"/>
</dbReference>
<dbReference type="NCBIfam" id="TIGR03618">
    <property type="entry name" value="Rv1155_F420"/>
    <property type="match status" value="1"/>
</dbReference>
<gene>
    <name evidence="3" type="ORF">GCM10012275_50210</name>
</gene>
<comment type="caution">
    <text evidence="3">The sequence shown here is derived from an EMBL/GenBank/DDBJ whole genome shotgun (WGS) entry which is preliminary data.</text>
</comment>
<dbReference type="Proteomes" id="UP000637578">
    <property type="component" value="Unassembled WGS sequence"/>
</dbReference>
<keyword evidence="4" id="KW-1185">Reference proteome</keyword>
<keyword evidence="1" id="KW-0560">Oxidoreductase</keyword>
<dbReference type="PANTHER" id="PTHR35176:SF6">
    <property type="entry name" value="HEME OXYGENASE HI_0854-RELATED"/>
    <property type="match status" value="1"/>
</dbReference>
<organism evidence="3 4">
    <name type="scientific">Longimycelium tulufanense</name>
    <dbReference type="NCBI Taxonomy" id="907463"/>
    <lineage>
        <taxon>Bacteria</taxon>
        <taxon>Bacillati</taxon>
        <taxon>Actinomycetota</taxon>
        <taxon>Actinomycetes</taxon>
        <taxon>Pseudonocardiales</taxon>
        <taxon>Pseudonocardiaceae</taxon>
        <taxon>Longimycelium</taxon>
    </lineage>
</organism>
<name>A0A8J3FY61_9PSEU</name>
<dbReference type="EMBL" id="BMMK01000030">
    <property type="protein sequence ID" value="GGM73500.1"/>
    <property type="molecule type" value="Genomic_DNA"/>
</dbReference>
<evidence type="ECO:0000313" key="4">
    <source>
        <dbReference type="Proteomes" id="UP000637578"/>
    </source>
</evidence>
<proteinExistence type="predicted"/>
<dbReference type="Pfam" id="PF01243">
    <property type="entry name" value="PNPOx_N"/>
    <property type="match status" value="1"/>
</dbReference>
<dbReference type="PANTHER" id="PTHR35176">
    <property type="entry name" value="HEME OXYGENASE HI_0854-RELATED"/>
    <property type="match status" value="1"/>
</dbReference>
<evidence type="ECO:0000259" key="2">
    <source>
        <dbReference type="Pfam" id="PF01243"/>
    </source>
</evidence>
<evidence type="ECO:0000313" key="3">
    <source>
        <dbReference type="EMBL" id="GGM73500.1"/>
    </source>
</evidence>
<protein>
    <submittedName>
        <fullName evidence="3">PPOX class F420-dependent enzyme</fullName>
    </submittedName>
</protein>
<reference evidence="3" key="2">
    <citation type="submission" date="2020-09" db="EMBL/GenBank/DDBJ databases">
        <authorList>
            <person name="Sun Q."/>
            <person name="Zhou Y."/>
        </authorList>
    </citation>
    <scope>NUCLEOTIDE SEQUENCE</scope>
    <source>
        <strain evidence="3">CGMCC 4.5737</strain>
    </source>
</reference>
<dbReference type="GO" id="GO:0016627">
    <property type="term" value="F:oxidoreductase activity, acting on the CH-CH group of donors"/>
    <property type="evidence" value="ECO:0007669"/>
    <property type="project" value="TreeGrafter"/>
</dbReference>
<reference evidence="3" key="1">
    <citation type="journal article" date="2014" name="Int. J. Syst. Evol. Microbiol.">
        <title>Complete genome sequence of Corynebacterium casei LMG S-19264T (=DSM 44701T), isolated from a smear-ripened cheese.</title>
        <authorList>
            <consortium name="US DOE Joint Genome Institute (JGI-PGF)"/>
            <person name="Walter F."/>
            <person name="Albersmeier A."/>
            <person name="Kalinowski J."/>
            <person name="Ruckert C."/>
        </authorList>
    </citation>
    <scope>NUCLEOTIDE SEQUENCE</scope>
    <source>
        <strain evidence="3">CGMCC 4.5737</strain>
    </source>
</reference>
<sequence>MTLSPKAQRLIDGINFATLATLNVDGSPHTSVVWVGRDGDDLLFSTVVGRKKERNLRRDPRVSVSLFDRENPYHYIEVRGQVSLTTEGGRELINKLSRKYTGGDYTADGPDDVRVVIRLTPNHVTGMG</sequence>
<dbReference type="GO" id="GO:0070967">
    <property type="term" value="F:coenzyme F420 binding"/>
    <property type="evidence" value="ECO:0007669"/>
    <property type="project" value="TreeGrafter"/>
</dbReference>
<accession>A0A8J3FY61</accession>
<dbReference type="AlphaFoldDB" id="A0A8J3FY61"/>
<dbReference type="InterPro" id="IPR052019">
    <property type="entry name" value="F420H2_bilvrd_red/Heme_oxyg"/>
</dbReference>
<dbReference type="SUPFAM" id="SSF50475">
    <property type="entry name" value="FMN-binding split barrel"/>
    <property type="match status" value="1"/>
</dbReference>
<evidence type="ECO:0000256" key="1">
    <source>
        <dbReference type="ARBA" id="ARBA00023002"/>
    </source>
</evidence>
<dbReference type="InterPro" id="IPR012349">
    <property type="entry name" value="Split_barrel_FMN-bd"/>
</dbReference>
<feature type="domain" description="Pyridoxamine 5'-phosphate oxidase N-terminal" evidence="2">
    <location>
        <begin position="4"/>
        <end position="125"/>
    </location>
</feature>
<dbReference type="GO" id="GO:0005829">
    <property type="term" value="C:cytosol"/>
    <property type="evidence" value="ECO:0007669"/>
    <property type="project" value="TreeGrafter"/>
</dbReference>
<dbReference type="InterPro" id="IPR019920">
    <property type="entry name" value="F420-binding_dom_put"/>
</dbReference>